<dbReference type="PROSITE" id="PS51830">
    <property type="entry name" value="FIIND"/>
    <property type="match status" value="1"/>
</dbReference>
<dbReference type="PROSITE" id="PS50168">
    <property type="entry name" value="DED"/>
    <property type="match status" value="2"/>
</dbReference>
<evidence type="ECO:0000259" key="8">
    <source>
        <dbReference type="PROSITE" id="PS50209"/>
    </source>
</evidence>
<reference evidence="11 12" key="1">
    <citation type="submission" date="2019-01" db="EMBL/GenBank/DDBJ databases">
        <title>A chromosome-scale genome assembly of the yellow perch, Perca flavescens.</title>
        <authorList>
            <person name="Feron R."/>
            <person name="Morvezen R."/>
            <person name="Bestin A."/>
            <person name="Haffray P."/>
            <person name="Klopp C."/>
            <person name="Zahm M."/>
            <person name="Cabau C."/>
            <person name="Roques C."/>
            <person name="Donnadieu C."/>
            <person name="Bouchez O."/>
            <person name="Christie M."/>
            <person name="Larson W."/>
            <person name="Guiguen Y."/>
        </authorList>
    </citation>
    <scope>NUCLEOTIDE SEQUENCE [LARGE SCALE GENOMIC DNA]</scope>
    <source>
        <strain evidence="11">YP-PL-M2</strain>
        <tissue evidence="11">Blood</tissue>
    </source>
</reference>
<feature type="domain" description="Pyrin" evidence="9">
    <location>
        <begin position="667"/>
        <end position="756"/>
    </location>
</feature>
<dbReference type="SUPFAM" id="SSF47986">
    <property type="entry name" value="DEATH domain"/>
    <property type="match status" value="8"/>
</dbReference>
<dbReference type="Pfam" id="PF00619">
    <property type="entry name" value="CARD"/>
    <property type="match status" value="1"/>
</dbReference>
<feature type="domain" description="CARD" evidence="8">
    <location>
        <begin position="1055"/>
        <end position="1139"/>
    </location>
</feature>
<evidence type="ECO:0000256" key="5">
    <source>
        <dbReference type="ARBA" id="ARBA00023198"/>
    </source>
</evidence>
<dbReference type="STRING" id="8167.A0A484D811"/>
<feature type="domain" description="DED" evidence="7">
    <location>
        <begin position="217"/>
        <end position="301"/>
    </location>
</feature>
<dbReference type="GO" id="GO:0042981">
    <property type="term" value="P:regulation of apoptotic process"/>
    <property type="evidence" value="ECO:0007669"/>
    <property type="project" value="InterPro"/>
</dbReference>
<dbReference type="Proteomes" id="UP000295070">
    <property type="component" value="Chromosome 6"/>
</dbReference>
<dbReference type="GO" id="GO:0061702">
    <property type="term" value="C:canonical inflammasome complex"/>
    <property type="evidence" value="ECO:0007669"/>
    <property type="project" value="UniProtKB-SubCell"/>
</dbReference>
<evidence type="ECO:0000256" key="2">
    <source>
        <dbReference type="ARBA" id="ARBA00022490"/>
    </source>
</evidence>
<dbReference type="PROSITE" id="PS50824">
    <property type="entry name" value="DAPIN"/>
    <property type="match status" value="3"/>
</dbReference>
<dbReference type="InterPro" id="IPR011029">
    <property type="entry name" value="DEATH-like_dom_sf"/>
</dbReference>
<keyword evidence="2" id="KW-0963">Cytoplasm</keyword>
<evidence type="ECO:0000313" key="11">
    <source>
        <dbReference type="EMBL" id="TDH11451.1"/>
    </source>
</evidence>
<comment type="subcellular location">
    <subcellularLocation>
        <location evidence="1">Inflammasome</location>
    </subcellularLocation>
</comment>
<evidence type="ECO:0000256" key="6">
    <source>
        <dbReference type="ARBA" id="ARBA00023233"/>
    </source>
</evidence>
<organism evidence="11 12">
    <name type="scientific">Perca flavescens</name>
    <name type="common">American yellow perch</name>
    <name type="synonym">Morone flavescens</name>
    <dbReference type="NCBI Taxonomy" id="8167"/>
    <lineage>
        <taxon>Eukaryota</taxon>
        <taxon>Metazoa</taxon>
        <taxon>Chordata</taxon>
        <taxon>Craniata</taxon>
        <taxon>Vertebrata</taxon>
        <taxon>Euteleostomi</taxon>
        <taxon>Actinopterygii</taxon>
        <taxon>Neopterygii</taxon>
        <taxon>Teleostei</taxon>
        <taxon>Neoteleostei</taxon>
        <taxon>Acanthomorphata</taxon>
        <taxon>Eupercaria</taxon>
        <taxon>Perciformes</taxon>
        <taxon>Percoidei</taxon>
        <taxon>Percidae</taxon>
        <taxon>Percinae</taxon>
        <taxon>Perca</taxon>
    </lineage>
</organism>
<dbReference type="PANTHER" id="PTHR46985:SF2">
    <property type="entry name" value="APOPTOSIS-ASSOCIATED SPECK-LIKE PROTEIN CONTAINING A CARD"/>
    <property type="match status" value="1"/>
</dbReference>
<evidence type="ECO:0008006" key="13">
    <source>
        <dbReference type="Google" id="ProtNLM"/>
    </source>
</evidence>
<dbReference type="Pfam" id="PF23679">
    <property type="entry name" value="UPA-FIIND"/>
    <property type="match status" value="1"/>
</dbReference>
<protein>
    <recommendedName>
        <fullName evidence="13">CARD domain-containing protein</fullName>
    </recommendedName>
</protein>
<keyword evidence="3" id="KW-0399">Innate immunity</keyword>
<dbReference type="EMBL" id="SCKG01000006">
    <property type="protein sequence ID" value="TDH11451.1"/>
    <property type="molecule type" value="Genomic_DNA"/>
</dbReference>
<keyword evidence="6" id="KW-1271">Inflammasome</keyword>
<evidence type="ECO:0000259" key="7">
    <source>
        <dbReference type="PROSITE" id="PS50168"/>
    </source>
</evidence>
<dbReference type="InterPro" id="IPR033516">
    <property type="entry name" value="CARD8/ASC/NALP1_CARD"/>
</dbReference>
<keyword evidence="5" id="KW-0395">Inflammatory response</keyword>
<evidence type="ECO:0000256" key="1">
    <source>
        <dbReference type="ARBA" id="ARBA00004110"/>
    </source>
</evidence>
<comment type="caution">
    <text evidence="11">The sequence shown here is derived from an EMBL/GenBank/DDBJ whole genome shotgun (WGS) entry which is preliminary data.</text>
</comment>
<dbReference type="InterPro" id="IPR051249">
    <property type="entry name" value="NLRP_Inflammasome"/>
</dbReference>
<dbReference type="Gene3D" id="1.10.533.10">
    <property type="entry name" value="Death Domain, Fas"/>
    <property type="match status" value="8"/>
</dbReference>
<dbReference type="FunFam" id="1.10.533.10:FF:000013">
    <property type="entry name" value="Apoptosis-associated speck-like protein containing a CARD"/>
    <property type="match status" value="1"/>
</dbReference>
<dbReference type="GO" id="GO:0045087">
    <property type="term" value="P:innate immune response"/>
    <property type="evidence" value="ECO:0007669"/>
    <property type="project" value="UniProtKB-KW"/>
</dbReference>
<dbReference type="PROSITE" id="PS50209">
    <property type="entry name" value="CARD"/>
    <property type="match status" value="1"/>
</dbReference>
<dbReference type="PANTHER" id="PTHR46985">
    <property type="entry name" value="NACHT, LRR AND PYD DOMAINS-CONTAINING PROTEIN 1"/>
    <property type="match status" value="1"/>
</dbReference>
<dbReference type="InterPro" id="IPR001315">
    <property type="entry name" value="CARD"/>
</dbReference>
<dbReference type="CDD" id="cd08330">
    <property type="entry name" value="CARD_ASC_NALP1"/>
    <property type="match status" value="1"/>
</dbReference>
<proteinExistence type="predicted"/>
<dbReference type="Pfam" id="PF13553">
    <property type="entry name" value="FIIND"/>
    <property type="match status" value="1"/>
</dbReference>
<feature type="domain" description="FIIND" evidence="10">
    <location>
        <begin position="775"/>
        <end position="1053"/>
    </location>
</feature>
<keyword evidence="12" id="KW-1185">Reference proteome</keyword>
<dbReference type="Pfam" id="PF02758">
    <property type="entry name" value="PYRIN"/>
    <property type="match status" value="7"/>
</dbReference>
<evidence type="ECO:0000313" key="12">
    <source>
        <dbReference type="Proteomes" id="UP000295070"/>
    </source>
</evidence>
<dbReference type="AlphaFoldDB" id="A0A484D811"/>
<evidence type="ECO:0000256" key="3">
    <source>
        <dbReference type="ARBA" id="ARBA00022588"/>
    </source>
</evidence>
<feature type="domain" description="DED" evidence="7">
    <location>
        <begin position="10"/>
        <end position="84"/>
    </location>
</feature>
<evidence type="ECO:0000259" key="10">
    <source>
        <dbReference type="PROSITE" id="PS51830"/>
    </source>
</evidence>
<gene>
    <name evidence="11" type="ORF">EPR50_G00060940</name>
</gene>
<evidence type="ECO:0000256" key="4">
    <source>
        <dbReference type="ARBA" id="ARBA00022859"/>
    </source>
</evidence>
<keyword evidence="4" id="KW-0391">Immunity</keyword>
<dbReference type="InterPro" id="IPR001875">
    <property type="entry name" value="DED_dom"/>
</dbReference>
<feature type="domain" description="Pyrin" evidence="9">
    <location>
        <begin position="561"/>
        <end position="658"/>
    </location>
</feature>
<dbReference type="InterPro" id="IPR025307">
    <property type="entry name" value="FIIND_dom"/>
</dbReference>
<name>A0A484D811_PERFV</name>
<evidence type="ECO:0000259" key="9">
    <source>
        <dbReference type="PROSITE" id="PS50824"/>
    </source>
</evidence>
<dbReference type="InterPro" id="IPR004020">
    <property type="entry name" value="DAPIN"/>
</dbReference>
<feature type="domain" description="Pyrin" evidence="9">
    <location>
        <begin position="215"/>
        <end position="305"/>
    </location>
</feature>
<accession>A0A484D811</accession>
<dbReference type="GO" id="GO:0006954">
    <property type="term" value="P:inflammatory response"/>
    <property type="evidence" value="ECO:0007669"/>
    <property type="project" value="UniProtKB-KW"/>
</dbReference>
<sequence length="1139" mass="131303">MEKVQVEPMMAKKMLFGTLNDLSSEELHTFKSLFESEKGFPLSPRSLQDTVELMVETYSHECVELTKKVLKKMNRTDLVQRLSDISSGTKEKQQPSLIQRVETMTSVIELLLETLKELRDGELQKFKKVLVSQTDFRRYFSDALWMLQESTDRQTIVFSFVLTYGQQSVEKTKEVLMEMKRTDLVQKLSDSSSAPKKKHSVDEYLSALIHKVATMRAVNELLLETLKSLSSEELKTFRWLLQLTFFQRRVPNISWRQLQWTDTADRLVELMLEKYGQQSVEVTREVLMEMKRTDLVQTLSETISGTKAAGSSAEASGGSTTEKEKAFVDEHWPALIPKVDTMASVIELLLETLKELRDGELQKFKMLLVSQTDLQRYFSVRPLMLLESPDRQDMVFSVVLTYGQQSVEKTREILMEMKRTDLVQKLSDSSSAPKKKHSDEHRPALIQRVATKAAVKQLLLETLNDLNNKELWEFRWSLWISSQKNLPDIPWMLIDQEYRAKIVDLMLEAYGQQSVEVSRDVFMKMNRTDLVQRLSKPSSRLKEKHSVDEHGPALSERAATMAAGKWVLLETLKDLGVEELQKFMFLLQFTLFQKSLPLISRSLLDRKDSADTLVVLMLETCGQQSVEVTREVFMDMNRTDLVQRLSVISSGLKETHQNIPLHKKVSMTSFEVKLSETLEDLSYGELEQFKHVLQYTRLKKGLLRISGQRMETADRDKMVELMVEIYGQQSVEVTREVLMEMNRRDLVQRLSDISSGSKGPSTSLELEGCGSTMQVSSDWTKLEPEVTLTDVDEAPTYSLQSEAGNFECSVSGLRWVCKEKVSFKYQFCSLERPMERMESLQYMPAGPLMDITVIAGKLDEVYLPHWICIDSNPEILDKFAVLHIDDCGDSVEKVSEVTSSHVKLSEPVFSLKMVLVKVGFSVEIRCKVLIYKTNIPFLTLHVYLIPPDPAVQQDLDKTNVSYGYQRIIKPHPKKPLKMNDWFILTADLDSREMYRDNLMLIYESSDPNFFEVFIENPDTDFGLKLTQQNDLQSVWTCAIRKDEYQSSTGPVQGQHFLDKHRIELIERVSNIAAILDELLYKDVIQQEMYNKIRVLPTCQEKMRELYSGPLNGTGACKDIFYNILEEKERYLVNELKEKK</sequence>
<dbReference type="SMART" id="SM01289">
    <property type="entry name" value="PYRIN"/>
    <property type="match status" value="7"/>
</dbReference>